<dbReference type="AlphaFoldDB" id="A0A0D2ANH8"/>
<accession>A0A0D2ANH8</accession>
<dbReference type="VEuPathDB" id="FungiDB:PV09_00979"/>
<feature type="transmembrane region" description="Helical" evidence="1">
    <location>
        <begin position="6"/>
        <end position="27"/>
    </location>
</feature>
<dbReference type="RefSeq" id="XP_016217904.1">
    <property type="nucleotide sequence ID" value="XM_016353809.1"/>
</dbReference>
<keyword evidence="1" id="KW-1133">Transmembrane helix</keyword>
<dbReference type="HOGENOM" id="CLU_2160352_0_0_1"/>
<name>A0A0D2ANH8_9PEZI</name>
<gene>
    <name evidence="2" type="ORF">PV09_00979</name>
</gene>
<organism evidence="2 3">
    <name type="scientific">Verruconis gallopava</name>
    <dbReference type="NCBI Taxonomy" id="253628"/>
    <lineage>
        <taxon>Eukaryota</taxon>
        <taxon>Fungi</taxon>
        <taxon>Dikarya</taxon>
        <taxon>Ascomycota</taxon>
        <taxon>Pezizomycotina</taxon>
        <taxon>Dothideomycetes</taxon>
        <taxon>Pleosporomycetidae</taxon>
        <taxon>Venturiales</taxon>
        <taxon>Sympoventuriaceae</taxon>
        <taxon>Verruconis</taxon>
    </lineage>
</organism>
<sequence length="111" mass="12671">MPQQTNWVKVVVTLLLGFQLGLLLGFISSTLMFKLLPQQWIDNGFADRKSRYENLVERRTCRKEGFREMYSGQDNRVSICACWQDGAVKGIDGGVESCWAYERSGWSELGV</sequence>
<keyword evidence="3" id="KW-1185">Reference proteome</keyword>
<evidence type="ECO:0000256" key="1">
    <source>
        <dbReference type="SAM" id="Phobius"/>
    </source>
</evidence>
<protein>
    <submittedName>
        <fullName evidence="2">Uncharacterized protein</fullName>
    </submittedName>
</protein>
<keyword evidence="1" id="KW-0472">Membrane</keyword>
<dbReference type="OrthoDB" id="3916611at2759"/>
<evidence type="ECO:0000313" key="3">
    <source>
        <dbReference type="Proteomes" id="UP000053259"/>
    </source>
</evidence>
<evidence type="ECO:0000313" key="2">
    <source>
        <dbReference type="EMBL" id="KIW08035.1"/>
    </source>
</evidence>
<reference evidence="2 3" key="1">
    <citation type="submission" date="2015-01" db="EMBL/GenBank/DDBJ databases">
        <title>The Genome Sequence of Ochroconis gallopava CBS43764.</title>
        <authorList>
            <consortium name="The Broad Institute Genomics Platform"/>
            <person name="Cuomo C."/>
            <person name="de Hoog S."/>
            <person name="Gorbushina A."/>
            <person name="Stielow B."/>
            <person name="Teixiera M."/>
            <person name="Abouelleil A."/>
            <person name="Chapman S.B."/>
            <person name="Priest M."/>
            <person name="Young S.K."/>
            <person name="Wortman J."/>
            <person name="Nusbaum C."/>
            <person name="Birren B."/>
        </authorList>
    </citation>
    <scope>NUCLEOTIDE SEQUENCE [LARGE SCALE GENOMIC DNA]</scope>
    <source>
        <strain evidence="2 3">CBS 43764</strain>
    </source>
</reference>
<dbReference type="InParanoid" id="A0A0D2ANH8"/>
<proteinExistence type="predicted"/>
<dbReference type="Proteomes" id="UP000053259">
    <property type="component" value="Unassembled WGS sequence"/>
</dbReference>
<dbReference type="EMBL" id="KN847531">
    <property type="protein sequence ID" value="KIW08035.1"/>
    <property type="molecule type" value="Genomic_DNA"/>
</dbReference>
<dbReference type="GeneID" id="27308952"/>
<keyword evidence="1" id="KW-0812">Transmembrane</keyword>